<evidence type="ECO:0000256" key="3">
    <source>
        <dbReference type="ARBA" id="ARBA00004174"/>
    </source>
</evidence>
<comment type="similarity">
    <text evidence="5 15">Belongs to the cytochrome P450 family.</text>
</comment>
<name>A0A7R8UGB7_HERIL</name>
<dbReference type="Proteomes" id="UP000594454">
    <property type="component" value="Chromosome 1"/>
</dbReference>
<dbReference type="InParanoid" id="A0A7R8UGB7"/>
<dbReference type="PROSITE" id="PS00086">
    <property type="entry name" value="CYTOCHROME_P450"/>
    <property type="match status" value="1"/>
</dbReference>
<protein>
    <recommendedName>
        <fullName evidence="18">Cytochrome P450</fullName>
    </recommendedName>
</protein>
<evidence type="ECO:0000256" key="14">
    <source>
        <dbReference type="PIRSR" id="PIRSR602401-1"/>
    </source>
</evidence>
<comment type="cofactor">
    <cofactor evidence="1 14">
        <name>heme</name>
        <dbReference type="ChEBI" id="CHEBI:30413"/>
    </cofactor>
</comment>
<comment type="function">
    <text evidence="2">May be involved in the metabolism of insect hormones and in the breakdown of synthetic insecticides.</text>
</comment>
<keyword evidence="12 15" id="KW-0503">Monooxygenase</keyword>
<evidence type="ECO:0000256" key="8">
    <source>
        <dbReference type="ARBA" id="ARBA00022824"/>
    </source>
</evidence>
<dbReference type="PANTHER" id="PTHR24292:SF54">
    <property type="entry name" value="CYP9F3-RELATED"/>
    <property type="match status" value="1"/>
</dbReference>
<dbReference type="InterPro" id="IPR017972">
    <property type="entry name" value="Cyt_P450_CS"/>
</dbReference>
<evidence type="ECO:0000256" key="11">
    <source>
        <dbReference type="ARBA" id="ARBA00023004"/>
    </source>
</evidence>
<evidence type="ECO:0000256" key="15">
    <source>
        <dbReference type="RuleBase" id="RU000461"/>
    </source>
</evidence>
<keyword evidence="17" id="KW-1185">Reference proteome</keyword>
<dbReference type="EMBL" id="LR899009">
    <property type="protein sequence ID" value="CAD7079507.1"/>
    <property type="molecule type" value="Genomic_DNA"/>
</dbReference>
<dbReference type="GO" id="GO:0004497">
    <property type="term" value="F:monooxygenase activity"/>
    <property type="evidence" value="ECO:0007669"/>
    <property type="project" value="UniProtKB-KW"/>
</dbReference>
<keyword evidence="8" id="KW-0256">Endoplasmic reticulum</keyword>
<proteinExistence type="inferred from homology"/>
<gene>
    <name evidence="16" type="ORF">HERILL_LOCUS2720</name>
</gene>
<feature type="binding site" description="axial binding residue" evidence="14">
    <location>
        <position position="135"/>
    </location>
    <ligand>
        <name>heme</name>
        <dbReference type="ChEBI" id="CHEBI:30413"/>
    </ligand>
    <ligandPart>
        <name>Fe</name>
        <dbReference type="ChEBI" id="CHEBI:18248"/>
    </ligandPart>
</feature>
<evidence type="ECO:0000256" key="9">
    <source>
        <dbReference type="ARBA" id="ARBA00022848"/>
    </source>
</evidence>
<dbReference type="InterPro" id="IPR001128">
    <property type="entry name" value="Cyt_P450"/>
</dbReference>
<dbReference type="PRINTS" id="PR00385">
    <property type="entry name" value="P450"/>
</dbReference>
<dbReference type="InterPro" id="IPR002401">
    <property type="entry name" value="Cyt_P450_E_grp-I"/>
</dbReference>
<accession>A0A7R8UGB7</accession>
<comment type="subcellular location">
    <subcellularLocation>
        <location evidence="4">Endoplasmic reticulum membrane</location>
        <topology evidence="4">Peripheral membrane protein</topology>
    </subcellularLocation>
    <subcellularLocation>
        <location evidence="3">Microsome membrane</location>
        <topology evidence="3">Peripheral membrane protein</topology>
    </subcellularLocation>
</comment>
<evidence type="ECO:0000256" key="7">
    <source>
        <dbReference type="ARBA" id="ARBA00022723"/>
    </source>
</evidence>
<dbReference type="SUPFAM" id="SSF48264">
    <property type="entry name" value="Cytochrome P450"/>
    <property type="match status" value="1"/>
</dbReference>
<evidence type="ECO:0000256" key="12">
    <source>
        <dbReference type="ARBA" id="ARBA00023033"/>
    </source>
</evidence>
<keyword evidence="10 15" id="KW-0560">Oxidoreductase</keyword>
<dbReference type="Pfam" id="PF00067">
    <property type="entry name" value="p450"/>
    <property type="match status" value="1"/>
</dbReference>
<organism evidence="16 17">
    <name type="scientific">Hermetia illucens</name>
    <name type="common">Black soldier fly</name>
    <dbReference type="NCBI Taxonomy" id="343691"/>
    <lineage>
        <taxon>Eukaryota</taxon>
        <taxon>Metazoa</taxon>
        <taxon>Ecdysozoa</taxon>
        <taxon>Arthropoda</taxon>
        <taxon>Hexapoda</taxon>
        <taxon>Insecta</taxon>
        <taxon>Pterygota</taxon>
        <taxon>Neoptera</taxon>
        <taxon>Endopterygota</taxon>
        <taxon>Diptera</taxon>
        <taxon>Brachycera</taxon>
        <taxon>Stratiomyomorpha</taxon>
        <taxon>Stratiomyidae</taxon>
        <taxon>Hermetiinae</taxon>
        <taxon>Hermetia</taxon>
    </lineage>
</organism>
<evidence type="ECO:0000256" key="1">
    <source>
        <dbReference type="ARBA" id="ARBA00001971"/>
    </source>
</evidence>
<dbReference type="OrthoDB" id="2789670at2759"/>
<dbReference type="GO" id="GO:0005506">
    <property type="term" value="F:iron ion binding"/>
    <property type="evidence" value="ECO:0007669"/>
    <property type="project" value="InterPro"/>
</dbReference>
<evidence type="ECO:0000313" key="17">
    <source>
        <dbReference type="Proteomes" id="UP000594454"/>
    </source>
</evidence>
<evidence type="ECO:0000313" key="16">
    <source>
        <dbReference type="EMBL" id="CAD7079507.1"/>
    </source>
</evidence>
<sequence length="194" mass="22572">MTYSLYELALNPDIQEKARQEINDVLAKHEGKLTYEAVLEMTYIDQILNDTFKALRKYPPAVFLIRKTAQDYQVPTTKVIIQKGQEIMIPVYCIHHDPEIYMNPEPFDPARFSPKQIRNRHPMTFLGFGDGPRNCIGMRFARMQTRIGLITMLRNYRFKPSSKTVIPFIFDSDMTILTSKGGMHLGVEKNWKLL</sequence>
<dbReference type="PRINTS" id="PR00463">
    <property type="entry name" value="EP450I"/>
</dbReference>
<keyword evidence="6 14" id="KW-0349">Heme</keyword>
<dbReference type="PANTHER" id="PTHR24292">
    <property type="entry name" value="CYTOCHROME P450"/>
    <property type="match status" value="1"/>
</dbReference>
<keyword evidence="13" id="KW-0472">Membrane</keyword>
<dbReference type="InterPro" id="IPR050476">
    <property type="entry name" value="Insect_CytP450_Detox"/>
</dbReference>
<reference evidence="16 17" key="1">
    <citation type="submission" date="2020-11" db="EMBL/GenBank/DDBJ databases">
        <authorList>
            <person name="Wallbank WR R."/>
            <person name="Pardo Diaz C."/>
            <person name="Kozak K."/>
            <person name="Martin S."/>
            <person name="Jiggins C."/>
            <person name="Moest M."/>
            <person name="Warren A I."/>
            <person name="Generalovic N T."/>
            <person name="Byers J.R.P. K."/>
            <person name="Montejo-Kovacevich G."/>
            <person name="Yen C E."/>
        </authorList>
    </citation>
    <scope>NUCLEOTIDE SEQUENCE [LARGE SCALE GENOMIC DNA]</scope>
</reference>
<dbReference type="GO" id="GO:0005789">
    <property type="term" value="C:endoplasmic reticulum membrane"/>
    <property type="evidence" value="ECO:0007669"/>
    <property type="project" value="UniProtKB-SubCell"/>
</dbReference>
<dbReference type="InterPro" id="IPR036396">
    <property type="entry name" value="Cyt_P450_sf"/>
</dbReference>
<evidence type="ECO:0008006" key="18">
    <source>
        <dbReference type="Google" id="ProtNLM"/>
    </source>
</evidence>
<keyword evidence="7 14" id="KW-0479">Metal-binding</keyword>
<evidence type="ECO:0000256" key="10">
    <source>
        <dbReference type="ARBA" id="ARBA00023002"/>
    </source>
</evidence>
<dbReference type="GO" id="GO:0016705">
    <property type="term" value="F:oxidoreductase activity, acting on paired donors, with incorporation or reduction of molecular oxygen"/>
    <property type="evidence" value="ECO:0007669"/>
    <property type="project" value="InterPro"/>
</dbReference>
<dbReference type="Gene3D" id="1.10.630.10">
    <property type="entry name" value="Cytochrome P450"/>
    <property type="match status" value="1"/>
</dbReference>
<dbReference type="AlphaFoldDB" id="A0A7R8UGB7"/>
<evidence type="ECO:0000256" key="4">
    <source>
        <dbReference type="ARBA" id="ARBA00004406"/>
    </source>
</evidence>
<keyword evidence="11 14" id="KW-0408">Iron</keyword>
<evidence type="ECO:0000256" key="13">
    <source>
        <dbReference type="ARBA" id="ARBA00023136"/>
    </source>
</evidence>
<keyword evidence="9" id="KW-0492">Microsome</keyword>
<dbReference type="GO" id="GO:0020037">
    <property type="term" value="F:heme binding"/>
    <property type="evidence" value="ECO:0007669"/>
    <property type="project" value="InterPro"/>
</dbReference>
<evidence type="ECO:0000256" key="2">
    <source>
        <dbReference type="ARBA" id="ARBA00003690"/>
    </source>
</evidence>
<evidence type="ECO:0000256" key="5">
    <source>
        <dbReference type="ARBA" id="ARBA00010617"/>
    </source>
</evidence>
<evidence type="ECO:0000256" key="6">
    <source>
        <dbReference type="ARBA" id="ARBA00022617"/>
    </source>
</evidence>